<reference evidence="5 6" key="1">
    <citation type="submission" date="2011-04" db="EMBL/GenBank/DDBJ databases">
        <title>Complete sequence of Cellulomonas fimi ATCC 484.</title>
        <authorList>
            <consortium name="US DOE Joint Genome Institute"/>
            <person name="Lucas S."/>
            <person name="Han J."/>
            <person name="Lapidus A."/>
            <person name="Cheng J.-F."/>
            <person name="Goodwin L."/>
            <person name="Pitluck S."/>
            <person name="Peters L."/>
            <person name="Chertkov O."/>
            <person name="Detter J.C."/>
            <person name="Han C."/>
            <person name="Tapia R."/>
            <person name="Land M."/>
            <person name="Hauser L."/>
            <person name="Kyrpides N."/>
            <person name="Ivanova N."/>
            <person name="Ovchinnikova G."/>
            <person name="Pagani I."/>
            <person name="Mead D."/>
            <person name="Brumm P."/>
            <person name="Woyke T."/>
        </authorList>
    </citation>
    <scope>NUCLEOTIDE SEQUENCE [LARGE SCALE GENOMIC DNA]</scope>
    <source>
        <strain evidence="6">ATCC 484 / DSM 20113 / JCM 1341 / NBRC 15513 / NCIMB 8980 / NCTC 7547</strain>
    </source>
</reference>
<gene>
    <name evidence="5" type="ordered locus">Celf_1931</name>
</gene>
<keyword evidence="4" id="KW-0472">Membrane</keyword>
<dbReference type="EMBL" id="CP002666">
    <property type="protein sequence ID" value="AEE46061.1"/>
    <property type="molecule type" value="Genomic_DNA"/>
</dbReference>
<organism evidence="5 6">
    <name type="scientific">Cellulomonas fimi (strain ATCC 484 / DSM 20113 / JCM 1341 / CCUG 24087 / LMG 16345 / NBRC 15513 / NCIMB 8980 / NCTC 7547 / NRS-133)</name>
    <dbReference type="NCBI Taxonomy" id="590998"/>
    <lineage>
        <taxon>Bacteria</taxon>
        <taxon>Bacillati</taxon>
        <taxon>Actinomycetota</taxon>
        <taxon>Actinomycetes</taxon>
        <taxon>Micrococcales</taxon>
        <taxon>Cellulomonadaceae</taxon>
        <taxon>Cellulomonas</taxon>
    </lineage>
</organism>
<dbReference type="KEGG" id="cfi:Celf_1931"/>
<accession>F4GZL7</accession>
<feature type="compositionally biased region" description="Low complexity" evidence="3">
    <location>
        <begin position="308"/>
        <end position="318"/>
    </location>
</feature>
<keyword evidence="4" id="KW-1133">Transmembrane helix</keyword>
<dbReference type="Pfam" id="PF05949">
    <property type="entry name" value="DUF881"/>
    <property type="match status" value="1"/>
</dbReference>
<dbReference type="AlphaFoldDB" id="F4GZL7"/>
<name>F4GZL7_CELFA</name>
<dbReference type="PANTHER" id="PTHR37313">
    <property type="entry name" value="UPF0749 PROTEIN RV1825"/>
    <property type="match status" value="1"/>
</dbReference>
<protein>
    <recommendedName>
        <fullName evidence="7">DUF881 domain-containing protein</fullName>
    </recommendedName>
</protein>
<feature type="coiled-coil region" evidence="2">
    <location>
        <begin position="85"/>
        <end position="119"/>
    </location>
</feature>
<dbReference type="RefSeq" id="WP_013771087.1">
    <property type="nucleotide sequence ID" value="NC_015514.1"/>
</dbReference>
<keyword evidence="2" id="KW-0175">Coiled coil</keyword>
<evidence type="ECO:0000313" key="6">
    <source>
        <dbReference type="Proteomes" id="UP000008460"/>
    </source>
</evidence>
<dbReference type="eggNOG" id="COG3879">
    <property type="taxonomic scope" value="Bacteria"/>
</dbReference>
<dbReference type="Gene3D" id="3.30.70.1880">
    <property type="entry name" value="Protein of unknown function DUF881"/>
    <property type="match status" value="1"/>
</dbReference>
<sequence>MTARHGDVHVRPAPDASMTLLNEVYRRPLDPGYAAAAERRRDGTAPPRTRRGTVSLVLLALALGAGTTTAALSLRAPSTSVSAARALLERQIESGNAEVAALEDEVTALGEEIRVLQERALGQVDPEVAEEIAAGQVAAGVVPVTGPGLRLVLTDAPTDPTAEEDPDSRVQDKDLQVVVNGLWAAGAEAIQINGERLTSTSAIRSAGPAVLVDLTALASPYVVEAIGDTVVMQPELARGSAGQYLSTLRGTYGIGVEMSSQSEMTLEGSGQVTLRSARVPEEARPGRPQTPAPTTPASTSDEVEEGASDAAGVAGSARRSGREGT</sequence>
<evidence type="ECO:0000256" key="2">
    <source>
        <dbReference type="SAM" id="Coils"/>
    </source>
</evidence>
<dbReference type="InterPro" id="IPR010273">
    <property type="entry name" value="DUF881"/>
</dbReference>
<feature type="region of interest" description="Disordered" evidence="3">
    <location>
        <begin position="262"/>
        <end position="325"/>
    </location>
</feature>
<evidence type="ECO:0000256" key="4">
    <source>
        <dbReference type="SAM" id="Phobius"/>
    </source>
</evidence>
<comment type="similarity">
    <text evidence="1">Belongs to the UPF0749 family.</text>
</comment>
<keyword evidence="6" id="KW-1185">Reference proteome</keyword>
<evidence type="ECO:0000256" key="1">
    <source>
        <dbReference type="ARBA" id="ARBA00009108"/>
    </source>
</evidence>
<evidence type="ECO:0000256" key="3">
    <source>
        <dbReference type="SAM" id="MobiDB-lite"/>
    </source>
</evidence>
<proteinExistence type="inferred from homology"/>
<feature type="transmembrane region" description="Helical" evidence="4">
    <location>
        <begin position="56"/>
        <end position="74"/>
    </location>
</feature>
<evidence type="ECO:0000313" key="5">
    <source>
        <dbReference type="EMBL" id="AEE46061.1"/>
    </source>
</evidence>
<keyword evidence="4" id="KW-0812">Transmembrane</keyword>
<dbReference type="Proteomes" id="UP000008460">
    <property type="component" value="Chromosome"/>
</dbReference>
<feature type="compositionally biased region" description="Polar residues" evidence="3">
    <location>
        <begin position="262"/>
        <end position="274"/>
    </location>
</feature>
<dbReference type="STRING" id="590998.Celf_1931"/>
<dbReference type="HOGENOM" id="CLU_040273_1_0_11"/>
<evidence type="ECO:0008006" key="7">
    <source>
        <dbReference type="Google" id="ProtNLM"/>
    </source>
</evidence>
<dbReference type="PANTHER" id="PTHR37313:SF1">
    <property type="entry name" value="UPF0749 PROTEIN RV1823"/>
    <property type="match status" value="1"/>
</dbReference>
<dbReference type="GO" id="GO:0005886">
    <property type="term" value="C:plasma membrane"/>
    <property type="evidence" value="ECO:0007669"/>
    <property type="project" value="TreeGrafter"/>
</dbReference>